<keyword evidence="2" id="KW-1185">Reference proteome</keyword>
<dbReference type="OrthoDB" id="7555365at2759"/>
<accession>A0A8J2HUL3</accession>
<dbReference type="EMBL" id="CAJNRD030001380">
    <property type="protein sequence ID" value="CAG5109394.1"/>
    <property type="molecule type" value="Genomic_DNA"/>
</dbReference>
<reference evidence="1" key="1">
    <citation type="submission" date="2021-04" db="EMBL/GenBank/DDBJ databases">
        <authorList>
            <person name="Chebbi M.A.C M."/>
        </authorList>
    </citation>
    <scope>NUCLEOTIDE SEQUENCE</scope>
</reference>
<protein>
    <submittedName>
        <fullName evidence="1">Uncharacterized protein</fullName>
    </submittedName>
</protein>
<sequence>MIFSRLRKTPITKLVLGDTELPKTTRLKLLGITFDPKLTWKPYVQDLHVQCKRRLNILKTLAANNRGVSKEVLITTYKAVIRSKLNYAATIY</sequence>
<name>A0A8J2HUL3_COTCN</name>
<evidence type="ECO:0000313" key="2">
    <source>
        <dbReference type="Proteomes" id="UP000786811"/>
    </source>
</evidence>
<feature type="non-terminal residue" evidence="1">
    <location>
        <position position="92"/>
    </location>
</feature>
<gene>
    <name evidence="1" type="ORF">HICCMSTLAB_LOCUS14030</name>
</gene>
<organism evidence="1 2">
    <name type="scientific">Cotesia congregata</name>
    <name type="common">Parasitoid wasp</name>
    <name type="synonym">Apanteles congregatus</name>
    <dbReference type="NCBI Taxonomy" id="51543"/>
    <lineage>
        <taxon>Eukaryota</taxon>
        <taxon>Metazoa</taxon>
        <taxon>Ecdysozoa</taxon>
        <taxon>Arthropoda</taxon>
        <taxon>Hexapoda</taxon>
        <taxon>Insecta</taxon>
        <taxon>Pterygota</taxon>
        <taxon>Neoptera</taxon>
        <taxon>Endopterygota</taxon>
        <taxon>Hymenoptera</taxon>
        <taxon>Apocrita</taxon>
        <taxon>Ichneumonoidea</taxon>
        <taxon>Braconidae</taxon>
        <taxon>Microgastrinae</taxon>
        <taxon>Cotesia</taxon>
    </lineage>
</organism>
<dbReference type="Proteomes" id="UP000786811">
    <property type="component" value="Unassembled WGS sequence"/>
</dbReference>
<dbReference type="AlphaFoldDB" id="A0A8J2HUL3"/>
<proteinExistence type="predicted"/>
<comment type="caution">
    <text evidence="1">The sequence shown here is derived from an EMBL/GenBank/DDBJ whole genome shotgun (WGS) entry which is preliminary data.</text>
</comment>
<evidence type="ECO:0000313" key="1">
    <source>
        <dbReference type="EMBL" id="CAG5109394.1"/>
    </source>
</evidence>